<evidence type="ECO:0000313" key="4">
    <source>
        <dbReference type="Proteomes" id="UP000194236"/>
    </source>
</evidence>
<dbReference type="OrthoDB" id="6515085at2759"/>
<evidence type="ECO:0000313" key="3">
    <source>
        <dbReference type="EMBL" id="OTF80242.1"/>
    </source>
</evidence>
<feature type="compositionally biased region" description="Polar residues" evidence="2">
    <location>
        <begin position="287"/>
        <end position="306"/>
    </location>
</feature>
<reference evidence="3 4" key="1">
    <citation type="submission" date="2017-03" db="EMBL/GenBank/DDBJ databases">
        <title>Genome Survey of Euroglyphus maynei.</title>
        <authorList>
            <person name="Arlian L.G."/>
            <person name="Morgan M.S."/>
            <person name="Rider S.D."/>
        </authorList>
    </citation>
    <scope>NUCLEOTIDE SEQUENCE [LARGE SCALE GENOMIC DNA]</scope>
    <source>
        <strain evidence="3">Arlian Lab</strain>
        <tissue evidence="3">Whole body</tissue>
    </source>
</reference>
<feature type="region of interest" description="Disordered" evidence="2">
    <location>
        <begin position="284"/>
        <end position="319"/>
    </location>
</feature>
<feature type="region of interest" description="Disordered" evidence="2">
    <location>
        <begin position="174"/>
        <end position="202"/>
    </location>
</feature>
<feature type="compositionally biased region" description="Low complexity" evidence="2">
    <location>
        <begin position="416"/>
        <end position="429"/>
    </location>
</feature>
<keyword evidence="1" id="KW-0175">Coiled coil</keyword>
<organism evidence="3 4">
    <name type="scientific">Euroglyphus maynei</name>
    <name type="common">Mayne's house dust mite</name>
    <dbReference type="NCBI Taxonomy" id="6958"/>
    <lineage>
        <taxon>Eukaryota</taxon>
        <taxon>Metazoa</taxon>
        <taxon>Ecdysozoa</taxon>
        <taxon>Arthropoda</taxon>
        <taxon>Chelicerata</taxon>
        <taxon>Arachnida</taxon>
        <taxon>Acari</taxon>
        <taxon>Acariformes</taxon>
        <taxon>Sarcoptiformes</taxon>
        <taxon>Astigmata</taxon>
        <taxon>Psoroptidia</taxon>
        <taxon>Analgoidea</taxon>
        <taxon>Pyroglyphidae</taxon>
        <taxon>Pyroglyphinae</taxon>
        <taxon>Euroglyphus</taxon>
    </lineage>
</organism>
<gene>
    <name evidence="3" type="ORF">BLA29_003278</name>
</gene>
<sequence length="440" mass="51194">MENYLQKLLINQQNENILRDEHEQMIKRHERELEALDERRAELIRQRNLIIEEIQNFCQNQTNIAPDTKNDDDKKIHTSFDPESCLDANDNSLDDKQSLKKTIVTSKPTRTLKIITPRLRTSNVTNLTRIPESPTTVQIESMLSKVRNNVAIDPNTLNKCIDLLLISKNGQKKEEVKKVDENNNPIVESSSPKRRLETPEERRKRIEKVLFETPHSKIPKGTMSKSFSSLNAIDLLANNNQLQYGKQQHQQRASNQSLNRYSNRCSKIRRNHSLSPLRFGAKKAENNADNEQSEPTSPASILTGENSPKEMRKSKSEQQLLEKPLMSKEELNKIKNKKTMVKSKSIGWVEQTANNMDTDQSLNIDYLSHMRRSSVSPEQKQREKELNSLNNTRKFRCYQDFWENKTKEIMEKKDQTQSQTQTQPQQQQQLIDASKTKTNW</sequence>
<protein>
    <submittedName>
        <fullName evidence="3">Uncharacterized protein</fullName>
    </submittedName>
</protein>
<dbReference type="Proteomes" id="UP000194236">
    <property type="component" value="Unassembled WGS sequence"/>
</dbReference>
<dbReference type="EMBL" id="MUJZ01019288">
    <property type="protein sequence ID" value="OTF80242.1"/>
    <property type="molecule type" value="Genomic_DNA"/>
</dbReference>
<name>A0A1Y3BH99_EURMA</name>
<feature type="region of interest" description="Disordered" evidence="2">
    <location>
        <begin position="409"/>
        <end position="440"/>
    </location>
</feature>
<keyword evidence="4" id="KW-1185">Reference proteome</keyword>
<feature type="coiled-coil region" evidence="1">
    <location>
        <begin position="12"/>
        <end position="53"/>
    </location>
</feature>
<feature type="compositionally biased region" description="Basic and acidic residues" evidence="2">
    <location>
        <begin position="307"/>
        <end position="316"/>
    </location>
</feature>
<evidence type="ECO:0000256" key="1">
    <source>
        <dbReference type="SAM" id="Coils"/>
    </source>
</evidence>
<accession>A0A1Y3BH99</accession>
<proteinExistence type="predicted"/>
<evidence type="ECO:0000256" key="2">
    <source>
        <dbReference type="SAM" id="MobiDB-lite"/>
    </source>
</evidence>
<comment type="caution">
    <text evidence="3">The sequence shown here is derived from an EMBL/GenBank/DDBJ whole genome shotgun (WGS) entry which is preliminary data.</text>
</comment>
<dbReference type="AlphaFoldDB" id="A0A1Y3BH99"/>